<dbReference type="InterPro" id="IPR036259">
    <property type="entry name" value="MFS_trans_sf"/>
</dbReference>
<evidence type="ECO:0000256" key="1">
    <source>
        <dbReference type="ARBA" id="ARBA00004651"/>
    </source>
</evidence>
<dbReference type="Gene3D" id="1.20.1720.10">
    <property type="entry name" value="Multidrug resistance protein D"/>
    <property type="match status" value="1"/>
</dbReference>
<keyword evidence="6 8" id="KW-1133">Transmembrane helix</keyword>
<evidence type="ECO:0000256" key="6">
    <source>
        <dbReference type="ARBA" id="ARBA00022989"/>
    </source>
</evidence>
<evidence type="ECO:0000313" key="11">
    <source>
        <dbReference type="Proteomes" id="UP000540568"/>
    </source>
</evidence>
<feature type="transmembrane region" description="Helical" evidence="8">
    <location>
        <begin position="60"/>
        <end position="80"/>
    </location>
</feature>
<dbReference type="GO" id="GO:1990961">
    <property type="term" value="P:xenobiotic detoxification by transmembrane export across the plasma membrane"/>
    <property type="evidence" value="ECO:0007669"/>
    <property type="project" value="InterPro"/>
</dbReference>
<comment type="similarity">
    <text evidence="2">Belongs to the major facilitator superfamily. Bcr/CmlA family.</text>
</comment>
<evidence type="ECO:0000256" key="2">
    <source>
        <dbReference type="ARBA" id="ARBA00006236"/>
    </source>
</evidence>
<evidence type="ECO:0000256" key="7">
    <source>
        <dbReference type="ARBA" id="ARBA00023136"/>
    </source>
</evidence>
<evidence type="ECO:0000256" key="5">
    <source>
        <dbReference type="ARBA" id="ARBA00022692"/>
    </source>
</evidence>
<dbReference type="InterPro" id="IPR004812">
    <property type="entry name" value="Efflux_drug-R_Bcr/CmlA"/>
</dbReference>
<sequence length="418" mass="42997">MPPSAPSGVSPVMPARRASSRSTVKWVLMLGALSALPAFTVDMYLPALPQVALDLDSTEALAQLTVSCMLIGGGVGQLVIGPLSDRFGRRAPLLVGLALHVVISLLCAVVTSMPLLIVLRLAQGFFNAAAGVASVAIVRDRFVGAEAARILSRLMLVIGVAPMFAPTLGTFVLAHGPWRWVFVVLAVMGAALALVVLRVMPETHPPVKRLTGGVRAVAGGYGKLLRDRHFMALAVIPGLGFGVLMSYVVGSPIIFQQEYGLSEGQFALLFAVNGVGLVLSAQVNAALVRKVAPVRLLRFGVVAQAVLVVVLLVVVLTGAGGLIGLLVALWCVLAFQGLVPANASALALSRHGEIAGTAAAMIGAVQSLIAGSVSSLGGFLGGDATAMALVMLAAVTLAILVLAIATPAFRRGGWHMPV</sequence>
<feature type="transmembrane region" description="Helical" evidence="8">
    <location>
        <begin position="150"/>
        <end position="174"/>
    </location>
</feature>
<dbReference type="RefSeq" id="WP_312876884.1">
    <property type="nucleotide sequence ID" value="NZ_BAAATF010000012.1"/>
</dbReference>
<dbReference type="Pfam" id="PF07690">
    <property type="entry name" value="MFS_1"/>
    <property type="match status" value="1"/>
</dbReference>
<dbReference type="EMBL" id="JACGWV010000001">
    <property type="protein sequence ID" value="MBA8806337.1"/>
    <property type="molecule type" value="Genomic_DNA"/>
</dbReference>
<feature type="transmembrane region" description="Helical" evidence="8">
    <location>
        <begin position="360"/>
        <end position="380"/>
    </location>
</feature>
<name>A0A7W3PCA6_9MICO</name>
<evidence type="ECO:0000256" key="4">
    <source>
        <dbReference type="ARBA" id="ARBA00022475"/>
    </source>
</evidence>
<proteinExistence type="inferred from homology"/>
<dbReference type="InterPro" id="IPR020846">
    <property type="entry name" value="MFS_dom"/>
</dbReference>
<comment type="caution">
    <text evidence="10">The sequence shown here is derived from an EMBL/GenBank/DDBJ whole genome shotgun (WGS) entry which is preliminary data.</text>
</comment>
<feature type="transmembrane region" description="Helical" evidence="8">
    <location>
        <begin position="266"/>
        <end position="287"/>
    </location>
</feature>
<dbReference type="Proteomes" id="UP000540568">
    <property type="component" value="Unassembled WGS sequence"/>
</dbReference>
<dbReference type="InterPro" id="IPR005829">
    <property type="entry name" value="Sugar_transporter_CS"/>
</dbReference>
<keyword evidence="7 8" id="KW-0472">Membrane</keyword>
<feature type="transmembrane region" description="Helical" evidence="8">
    <location>
        <begin position="230"/>
        <end position="254"/>
    </location>
</feature>
<dbReference type="PROSITE" id="PS00216">
    <property type="entry name" value="SUGAR_TRANSPORT_1"/>
    <property type="match status" value="1"/>
</dbReference>
<feature type="transmembrane region" description="Helical" evidence="8">
    <location>
        <begin position="117"/>
        <end position="138"/>
    </location>
</feature>
<comment type="subcellular location">
    <subcellularLocation>
        <location evidence="1">Cell membrane</location>
        <topology evidence="1">Multi-pass membrane protein</topology>
    </subcellularLocation>
</comment>
<evidence type="ECO:0000256" key="8">
    <source>
        <dbReference type="SAM" id="Phobius"/>
    </source>
</evidence>
<feature type="transmembrane region" description="Helical" evidence="8">
    <location>
        <begin position="325"/>
        <end position="348"/>
    </location>
</feature>
<protein>
    <submittedName>
        <fullName evidence="10">DHA1 family bicyclomycin/chloramphenicol resistance-like MFS transporter</fullName>
    </submittedName>
</protein>
<dbReference type="InterPro" id="IPR011701">
    <property type="entry name" value="MFS"/>
</dbReference>
<reference evidence="10 11" key="1">
    <citation type="submission" date="2020-07" db="EMBL/GenBank/DDBJ databases">
        <title>Sequencing the genomes of 1000 actinobacteria strains.</title>
        <authorList>
            <person name="Klenk H.-P."/>
        </authorList>
    </citation>
    <scope>NUCLEOTIDE SEQUENCE [LARGE SCALE GENOMIC DNA]</scope>
    <source>
        <strain evidence="10 11">DSM 44121</strain>
    </source>
</reference>
<feature type="transmembrane region" description="Helical" evidence="8">
    <location>
        <begin position="26"/>
        <end position="48"/>
    </location>
</feature>
<accession>A0A7W3PCA6</accession>
<gene>
    <name evidence="10" type="ORF">FHX71_000279</name>
</gene>
<dbReference type="PANTHER" id="PTHR23502">
    <property type="entry name" value="MAJOR FACILITATOR SUPERFAMILY"/>
    <property type="match status" value="1"/>
</dbReference>
<dbReference type="AlphaFoldDB" id="A0A7W3PCA6"/>
<feature type="transmembrane region" description="Helical" evidence="8">
    <location>
        <begin position="386"/>
        <end position="409"/>
    </location>
</feature>
<dbReference type="GO" id="GO:0005886">
    <property type="term" value="C:plasma membrane"/>
    <property type="evidence" value="ECO:0007669"/>
    <property type="project" value="UniProtKB-SubCell"/>
</dbReference>
<keyword evidence="5 8" id="KW-0812">Transmembrane</keyword>
<keyword evidence="4" id="KW-1003">Cell membrane</keyword>
<dbReference type="SUPFAM" id="SSF103473">
    <property type="entry name" value="MFS general substrate transporter"/>
    <property type="match status" value="1"/>
</dbReference>
<organism evidence="10 11">
    <name type="scientific">Promicromonospora sukumoe</name>
    <dbReference type="NCBI Taxonomy" id="88382"/>
    <lineage>
        <taxon>Bacteria</taxon>
        <taxon>Bacillati</taxon>
        <taxon>Actinomycetota</taxon>
        <taxon>Actinomycetes</taxon>
        <taxon>Micrococcales</taxon>
        <taxon>Promicromonosporaceae</taxon>
        <taxon>Promicromonospora</taxon>
    </lineage>
</organism>
<dbReference type="GO" id="GO:0042910">
    <property type="term" value="F:xenobiotic transmembrane transporter activity"/>
    <property type="evidence" value="ECO:0007669"/>
    <property type="project" value="InterPro"/>
</dbReference>
<evidence type="ECO:0000313" key="10">
    <source>
        <dbReference type="EMBL" id="MBA8806337.1"/>
    </source>
</evidence>
<feature type="transmembrane region" description="Helical" evidence="8">
    <location>
        <begin position="180"/>
        <end position="200"/>
    </location>
</feature>
<dbReference type="NCBIfam" id="TIGR00710">
    <property type="entry name" value="efflux_Bcr_CflA"/>
    <property type="match status" value="1"/>
</dbReference>
<feature type="domain" description="Major facilitator superfamily (MFS) profile" evidence="9">
    <location>
        <begin position="26"/>
        <end position="410"/>
    </location>
</feature>
<feature type="transmembrane region" description="Helical" evidence="8">
    <location>
        <begin position="299"/>
        <end position="319"/>
    </location>
</feature>
<feature type="transmembrane region" description="Helical" evidence="8">
    <location>
        <begin position="92"/>
        <end position="111"/>
    </location>
</feature>
<keyword evidence="11" id="KW-1185">Reference proteome</keyword>
<dbReference type="PROSITE" id="PS50850">
    <property type="entry name" value="MFS"/>
    <property type="match status" value="1"/>
</dbReference>
<keyword evidence="3" id="KW-0813">Transport</keyword>
<evidence type="ECO:0000259" key="9">
    <source>
        <dbReference type="PROSITE" id="PS50850"/>
    </source>
</evidence>
<dbReference type="PANTHER" id="PTHR23502:SF132">
    <property type="entry name" value="POLYAMINE TRANSPORTER 2-RELATED"/>
    <property type="match status" value="1"/>
</dbReference>
<evidence type="ECO:0000256" key="3">
    <source>
        <dbReference type="ARBA" id="ARBA00022448"/>
    </source>
</evidence>
<dbReference type="CDD" id="cd17320">
    <property type="entry name" value="MFS_MdfA_MDR_like"/>
    <property type="match status" value="1"/>
</dbReference>